<organism evidence="1 2">
    <name type="scientific">Xenopus laevis</name>
    <name type="common">African clawed frog</name>
    <dbReference type="NCBI Taxonomy" id="8355"/>
    <lineage>
        <taxon>Eukaryota</taxon>
        <taxon>Metazoa</taxon>
        <taxon>Chordata</taxon>
        <taxon>Craniata</taxon>
        <taxon>Vertebrata</taxon>
        <taxon>Euteleostomi</taxon>
        <taxon>Amphibia</taxon>
        <taxon>Batrachia</taxon>
        <taxon>Anura</taxon>
        <taxon>Pipoidea</taxon>
        <taxon>Pipidae</taxon>
        <taxon>Xenopodinae</taxon>
        <taxon>Xenopus</taxon>
        <taxon>Xenopus</taxon>
    </lineage>
</organism>
<accession>A0A974HBX9</accession>
<dbReference type="AlphaFoldDB" id="A0A974HBX9"/>
<evidence type="ECO:0000313" key="1">
    <source>
        <dbReference type="EMBL" id="OCT72273.1"/>
    </source>
</evidence>
<name>A0A974HBX9_XENLA</name>
<sequence length="100" mass="11399">MITQFKRNIKEEVANIKTEITALHNRVMKMELHNEQVESSLEAFITSNDAPNVFKARCNSGGPEVDEAANLTNLFKDLHRMTAFSTINLNCDYAEIIPDW</sequence>
<dbReference type="EMBL" id="CM004478">
    <property type="protein sequence ID" value="OCT72273.1"/>
    <property type="molecule type" value="Genomic_DNA"/>
</dbReference>
<dbReference type="Proteomes" id="UP000694892">
    <property type="component" value="Chromosome 7L"/>
</dbReference>
<evidence type="ECO:0000313" key="2">
    <source>
        <dbReference type="Proteomes" id="UP000694892"/>
    </source>
</evidence>
<reference evidence="2" key="1">
    <citation type="journal article" date="2016" name="Nature">
        <title>Genome evolution in the allotetraploid frog Xenopus laevis.</title>
        <authorList>
            <person name="Session A.M."/>
            <person name="Uno Y."/>
            <person name="Kwon T."/>
            <person name="Chapman J.A."/>
            <person name="Toyoda A."/>
            <person name="Takahashi S."/>
            <person name="Fukui A."/>
            <person name="Hikosaka A."/>
            <person name="Suzuki A."/>
            <person name="Kondo M."/>
            <person name="van Heeringen S.J."/>
            <person name="Quigley I."/>
            <person name="Heinz S."/>
            <person name="Ogino H."/>
            <person name="Ochi H."/>
            <person name="Hellsten U."/>
            <person name="Lyons J.B."/>
            <person name="Simakov O."/>
            <person name="Putnam N."/>
            <person name="Stites J."/>
            <person name="Kuroki Y."/>
            <person name="Tanaka T."/>
            <person name="Michiue T."/>
            <person name="Watanabe M."/>
            <person name="Bogdanovic O."/>
            <person name="Lister R."/>
            <person name="Georgiou G."/>
            <person name="Paranjpe S.S."/>
            <person name="van Kruijsbergen I."/>
            <person name="Shu S."/>
            <person name="Carlson J."/>
            <person name="Kinoshita T."/>
            <person name="Ohta Y."/>
            <person name="Mawaribuchi S."/>
            <person name="Jenkins J."/>
            <person name="Grimwood J."/>
            <person name="Schmutz J."/>
            <person name="Mitros T."/>
            <person name="Mozaffari S.V."/>
            <person name="Suzuki Y."/>
            <person name="Haramoto Y."/>
            <person name="Yamamoto T.S."/>
            <person name="Takagi C."/>
            <person name="Heald R."/>
            <person name="Miller K."/>
            <person name="Haudenschild C."/>
            <person name="Kitzman J."/>
            <person name="Nakayama T."/>
            <person name="Izutsu Y."/>
            <person name="Robert J."/>
            <person name="Fortriede J."/>
            <person name="Burns K."/>
            <person name="Lotay V."/>
            <person name="Karimi K."/>
            <person name="Yasuoka Y."/>
            <person name="Dichmann D.S."/>
            <person name="Flajnik M.F."/>
            <person name="Houston D.W."/>
            <person name="Shendure J."/>
            <person name="DuPasquier L."/>
            <person name="Vize P.D."/>
            <person name="Zorn A.M."/>
            <person name="Ito M."/>
            <person name="Marcotte E.M."/>
            <person name="Wallingford J.B."/>
            <person name="Ito Y."/>
            <person name="Asashima M."/>
            <person name="Ueno N."/>
            <person name="Matsuda Y."/>
            <person name="Veenstra G.J."/>
            <person name="Fujiyama A."/>
            <person name="Harland R.M."/>
            <person name="Taira M."/>
            <person name="Rokhsar D.S."/>
        </authorList>
    </citation>
    <scope>NUCLEOTIDE SEQUENCE [LARGE SCALE GENOMIC DNA]</scope>
    <source>
        <strain evidence="2">J</strain>
    </source>
</reference>
<protein>
    <submittedName>
        <fullName evidence="1">Uncharacterized protein</fullName>
    </submittedName>
</protein>
<gene>
    <name evidence="1" type="ORF">XELAEV_18035248mg</name>
</gene>
<proteinExistence type="predicted"/>